<keyword evidence="2" id="KW-1185">Reference proteome</keyword>
<dbReference type="Proteomes" id="UP001501710">
    <property type="component" value="Unassembled WGS sequence"/>
</dbReference>
<name>A0ABP8BWC0_9ACTN</name>
<gene>
    <name evidence="1" type="ORF">GCM10022254_18530</name>
</gene>
<organism evidence="1 2">
    <name type="scientific">Actinomadura meridiana</name>
    <dbReference type="NCBI Taxonomy" id="559626"/>
    <lineage>
        <taxon>Bacteria</taxon>
        <taxon>Bacillati</taxon>
        <taxon>Actinomycetota</taxon>
        <taxon>Actinomycetes</taxon>
        <taxon>Streptosporangiales</taxon>
        <taxon>Thermomonosporaceae</taxon>
        <taxon>Actinomadura</taxon>
    </lineage>
</organism>
<evidence type="ECO:0000313" key="2">
    <source>
        <dbReference type="Proteomes" id="UP001501710"/>
    </source>
</evidence>
<accession>A0ABP8BWC0</accession>
<evidence type="ECO:0000313" key="1">
    <source>
        <dbReference type="EMBL" id="GAA4228460.1"/>
    </source>
</evidence>
<reference evidence="2" key="1">
    <citation type="journal article" date="2019" name="Int. J. Syst. Evol. Microbiol.">
        <title>The Global Catalogue of Microorganisms (GCM) 10K type strain sequencing project: providing services to taxonomists for standard genome sequencing and annotation.</title>
        <authorList>
            <consortium name="The Broad Institute Genomics Platform"/>
            <consortium name="The Broad Institute Genome Sequencing Center for Infectious Disease"/>
            <person name="Wu L."/>
            <person name="Ma J."/>
        </authorList>
    </citation>
    <scope>NUCLEOTIDE SEQUENCE [LARGE SCALE GENOMIC DNA]</scope>
    <source>
        <strain evidence="2">JCM 17440</strain>
    </source>
</reference>
<sequence>MPGPAQVEDQLLQLPKLLREDGADRETSDCLHMVTLCGEAGWRDKGGGTLRLPFPRMDVLEVSHG</sequence>
<dbReference type="EMBL" id="BAABAS010000005">
    <property type="protein sequence ID" value="GAA4228460.1"/>
    <property type="molecule type" value="Genomic_DNA"/>
</dbReference>
<comment type="caution">
    <text evidence="1">The sequence shown here is derived from an EMBL/GenBank/DDBJ whole genome shotgun (WGS) entry which is preliminary data.</text>
</comment>
<protein>
    <submittedName>
        <fullName evidence="1">Uncharacterized protein</fullName>
    </submittedName>
</protein>
<proteinExistence type="predicted"/>